<dbReference type="InterPro" id="IPR001173">
    <property type="entry name" value="Glyco_trans_2-like"/>
</dbReference>
<dbReference type="STRING" id="1303921.BSEPE_0703"/>
<dbReference type="Proteomes" id="UP000067399">
    <property type="component" value="Chromosome"/>
</dbReference>
<dbReference type="AlphaFoldDB" id="A0A0P0UR56"/>
<dbReference type="Gene3D" id="3.90.550.10">
    <property type="entry name" value="Spore Coat Polysaccharide Biosynthesis Protein SpsA, Chain A"/>
    <property type="match status" value="1"/>
</dbReference>
<keyword evidence="3" id="KW-1185">Reference proteome</keyword>
<reference evidence="2 3" key="1">
    <citation type="journal article" date="2000" name="Mar. Ecol. Prog. Ser.">
        <title>Phylogenetic characterization of endosymbionts in three hydrothermal vent mussels: influence on host distributions.</title>
        <authorList>
            <person name="Fujiwara Y."/>
            <person name="Takai K."/>
            <person name="Uematsu K."/>
            <person name="Tsuchida S."/>
            <person name="Hunt J.C."/>
            <person name="Hashimoto J."/>
        </authorList>
    </citation>
    <scope>NUCLEOTIDE SEQUENCE [LARGE SCALE GENOMIC DNA]</scope>
    <source>
        <strain evidence="2 3">Myojin Knoll</strain>
    </source>
</reference>
<dbReference type="SUPFAM" id="SSF53448">
    <property type="entry name" value="Nucleotide-diphospho-sugar transferases"/>
    <property type="match status" value="1"/>
</dbReference>
<dbReference type="RefSeq" id="WP_066044212.1">
    <property type="nucleotide sequence ID" value="NZ_AP013042.1"/>
</dbReference>
<sequence>MNKKIAIIIPTHKPQTYLKRCLDSLEMQTLPKEKFCVYIALNGDRYPYENEILPSLKLYSFNSKYIYIKESGVSNARNKLINYSKEEFITFIDDDDLVSPNYLSNLLEVSTQEYVGIAKVYNFRKSINILTSHSIGRLYEKLSPSETSKLNTRKYYSPICAKLIHRNIIGDTRFDTHLKNGEDSLFMATISKNIKKLCKPCNEACYYVYERPNSASRRKTLFSYRLKNSAYVIRECFKLLMLPGYNKLFILTRILATLKKLMMGLN</sequence>
<dbReference type="InterPro" id="IPR029044">
    <property type="entry name" value="Nucleotide-diphossugar_trans"/>
</dbReference>
<dbReference type="GO" id="GO:0016758">
    <property type="term" value="F:hexosyltransferase activity"/>
    <property type="evidence" value="ECO:0007669"/>
    <property type="project" value="UniProtKB-ARBA"/>
</dbReference>
<organism evidence="2 3">
    <name type="scientific">endosymbiont of Bathymodiolus septemdierum str. Myojin knoll</name>
    <dbReference type="NCBI Taxonomy" id="1303921"/>
    <lineage>
        <taxon>Bacteria</taxon>
        <taxon>Pseudomonadati</taxon>
        <taxon>Pseudomonadota</taxon>
        <taxon>Gammaproteobacteria</taxon>
        <taxon>sulfur-oxidizing symbionts</taxon>
    </lineage>
</organism>
<reference evidence="2 3" key="2">
    <citation type="journal article" date="2016" name="ISME J.">
        <title>Heterogeneous composition of key metabolic gene clusters in a vent mussel symbiont population.</title>
        <authorList>
            <person name="Ikuta T."/>
            <person name="Takaki Y."/>
            <person name="Nagai Y."/>
            <person name="Shimamura S."/>
            <person name="Tsuda M."/>
            <person name="Kawagucci S."/>
            <person name="Aoki Y."/>
            <person name="Inoue K."/>
            <person name="Teruya M."/>
            <person name="Satou K."/>
            <person name="Teruya K."/>
            <person name="Shimoji M."/>
            <person name="Tamotsu H."/>
            <person name="Hirano T."/>
            <person name="Maruyama T."/>
            <person name="Yoshida T."/>
        </authorList>
    </citation>
    <scope>NUCLEOTIDE SEQUENCE [LARGE SCALE GENOMIC DNA]</scope>
    <source>
        <strain evidence="2 3">Myojin Knoll</strain>
    </source>
</reference>
<evidence type="ECO:0000313" key="2">
    <source>
        <dbReference type="EMBL" id="BAS67699.1"/>
    </source>
</evidence>
<dbReference type="KEGG" id="ebh:BSEPE_0703"/>
<dbReference type="CDD" id="cd00761">
    <property type="entry name" value="Glyco_tranf_GTA_type"/>
    <property type="match status" value="1"/>
</dbReference>
<evidence type="ECO:0000313" key="3">
    <source>
        <dbReference type="Proteomes" id="UP000067399"/>
    </source>
</evidence>
<name>A0A0P0UR56_9GAMM</name>
<dbReference type="PANTHER" id="PTHR22916">
    <property type="entry name" value="GLYCOSYLTRANSFERASE"/>
    <property type="match status" value="1"/>
</dbReference>
<dbReference type="OrthoDB" id="9811884at2"/>
<evidence type="ECO:0000259" key="1">
    <source>
        <dbReference type="Pfam" id="PF00535"/>
    </source>
</evidence>
<accession>A0A0P0UR56</accession>
<keyword evidence="2" id="KW-0808">Transferase</keyword>
<dbReference type="EMBL" id="AP013042">
    <property type="protein sequence ID" value="BAS67699.1"/>
    <property type="molecule type" value="Genomic_DNA"/>
</dbReference>
<dbReference type="Pfam" id="PF00535">
    <property type="entry name" value="Glycos_transf_2"/>
    <property type="match status" value="1"/>
</dbReference>
<gene>
    <name evidence="2" type="ORF">BSEPE_0703</name>
</gene>
<feature type="domain" description="Glycosyltransferase 2-like" evidence="1">
    <location>
        <begin position="7"/>
        <end position="132"/>
    </location>
</feature>
<proteinExistence type="predicted"/>
<protein>
    <submittedName>
        <fullName evidence="2">Glycosyl transferase family 2</fullName>
    </submittedName>
</protein>